<dbReference type="GO" id="GO:0005524">
    <property type="term" value="F:ATP binding"/>
    <property type="evidence" value="ECO:0007669"/>
    <property type="project" value="UniProtKB-KW"/>
</dbReference>
<evidence type="ECO:0000256" key="1">
    <source>
        <dbReference type="ARBA" id="ARBA00006607"/>
    </source>
</evidence>
<proteinExistence type="inferred from homology"/>
<evidence type="ECO:0000313" key="7">
    <source>
        <dbReference type="EMBL" id="KAF6171731.1"/>
    </source>
</evidence>
<dbReference type="SUPFAM" id="SSF52029">
    <property type="entry name" value="GroEL apical domain-like"/>
    <property type="match status" value="1"/>
</dbReference>
<keyword evidence="4" id="KW-0067">ATP-binding</keyword>
<protein>
    <recommendedName>
        <fullName evidence="9">Heat shock protein 60</fullName>
    </recommendedName>
</protein>
<dbReference type="PANTHER" id="PTHR45633">
    <property type="entry name" value="60 KDA HEAT SHOCK PROTEIN, MITOCHONDRIAL"/>
    <property type="match status" value="1"/>
</dbReference>
<comment type="caution">
    <text evidence="7">The sequence shown here is derived from an EMBL/GenBank/DDBJ whole genome shotgun (WGS) entry which is preliminary data.</text>
</comment>
<sequence length="228" mass="25189">GALKIAALKALGFGERKSQYLDDIAILTGATIIREKAGLSLNKAEKEVLGHAAKSKTMRKKNLMKELPNSLVVLRSFRLEHKLKEKKLRVEDALNATKAAVEEGIVVGGDCTLLRLAAKVDAIKLSFDNDEQKVGVDIVKRALSYPLKLIAKNVVTMGVLSWERVLSCGNFKYGYNVVTGKYEDLITAGIIDPTKLSYILKLLVLSTAALVVMLLFVLDIRFYYLLSY</sequence>
<keyword evidence="6" id="KW-1133">Transmembrane helix</keyword>
<dbReference type="Gene3D" id="3.30.260.10">
    <property type="entry name" value="TCP-1-like chaperonin intermediate domain"/>
    <property type="match status" value="1"/>
</dbReference>
<evidence type="ECO:0000256" key="5">
    <source>
        <dbReference type="ARBA" id="ARBA00023186"/>
    </source>
</evidence>
<feature type="non-terminal residue" evidence="7">
    <location>
        <position position="1"/>
    </location>
</feature>
<comment type="similarity">
    <text evidence="2">Belongs to the TCP-1 chaperonin family.</text>
</comment>
<keyword evidence="6" id="KW-0472">Membrane</keyword>
<accession>A0A7J7NX06</accession>
<comment type="similarity">
    <text evidence="1">Belongs to the chaperonin (HSP60) family.</text>
</comment>
<keyword evidence="5" id="KW-0143">Chaperone</keyword>
<evidence type="ECO:0000256" key="4">
    <source>
        <dbReference type="ARBA" id="ARBA00022840"/>
    </source>
</evidence>
<dbReference type="Gene3D" id="3.50.7.10">
    <property type="entry name" value="GroEL"/>
    <property type="match status" value="1"/>
</dbReference>
<evidence type="ECO:0000256" key="6">
    <source>
        <dbReference type="SAM" id="Phobius"/>
    </source>
</evidence>
<organism evidence="7 8">
    <name type="scientific">Kingdonia uniflora</name>
    <dbReference type="NCBI Taxonomy" id="39325"/>
    <lineage>
        <taxon>Eukaryota</taxon>
        <taxon>Viridiplantae</taxon>
        <taxon>Streptophyta</taxon>
        <taxon>Embryophyta</taxon>
        <taxon>Tracheophyta</taxon>
        <taxon>Spermatophyta</taxon>
        <taxon>Magnoliopsida</taxon>
        <taxon>Ranunculales</taxon>
        <taxon>Circaeasteraceae</taxon>
        <taxon>Kingdonia</taxon>
    </lineage>
</organism>
<keyword evidence="8" id="KW-1185">Reference proteome</keyword>
<name>A0A7J7NX06_9MAGN</name>
<dbReference type="Proteomes" id="UP000541444">
    <property type="component" value="Unassembled WGS sequence"/>
</dbReference>
<dbReference type="InterPro" id="IPR017998">
    <property type="entry name" value="Chaperone_TCP-1"/>
</dbReference>
<dbReference type="OrthoDB" id="1935563at2759"/>
<dbReference type="SUPFAM" id="SSF48592">
    <property type="entry name" value="GroEL equatorial domain-like"/>
    <property type="match status" value="1"/>
</dbReference>
<dbReference type="Pfam" id="PF00118">
    <property type="entry name" value="Cpn60_TCP1"/>
    <property type="match status" value="1"/>
</dbReference>
<dbReference type="PRINTS" id="PR00304">
    <property type="entry name" value="TCOMPLEXTCP1"/>
</dbReference>
<keyword evidence="3" id="KW-0547">Nucleotide-binding</keyword>
<dbReference type="GO" id="GO:0042026">
    <property type="term" value="P:protein refolding"/>
    <property type="evidence" value="ECO:0007669"/>
    <property type="project" value="InterPro"/>
</dbReference>
<dbReference type="InterPro" id="IPR027413">
    <property type="entry name" value="GROEL-like_equatorial_sf"/>
</dbReference>
<dbReference type="InterPro" id="IPR027410">
    <property type="entry name" value="TCP-1-like_intermed_sf"/>
</dbReference>
<evidence type="ECO:0000256" key="2">
    <source>
        <dbReference type="ARBA" id="ARBA00008020"/>
    </source>
</evidence>
<evidence type="ECO:0000256" key="3">
    <source>
        <dbReference type="ARBA" id="ARBA00022741"/>
    </source>
</evidence>
<dbReference type="Gene3D" id="1.10.560.10">
    <property type="entry name" value="GroEL-like equatorial domain"/>
    <property type="match status" value="1"/>
</dbReference>
<dbReference type="InterPro" id="IPR027409">
    <property type="entry name" value="GroEL-like_apical_dom_sf"/>
</dbReference>
<evidence type="ECO:0008006" key="9">
    <source>
        <dbReference type="Google" id="ProtNLM"/>
    </source>
</evidence>
<evidence type="ECO:0000313" key="8">
    <source>
        <dbReference type="Proteomes" id="UP000541444"/>
    </source>
</evidence>
<reference evidence="7 8" key="1">
    <citation type="journal article" date="2020" name="IScience">
        <title>Genome Sequencing of the Endangered Kingdonia uniflora (Circaeasteraceae, Ranunculales) Reveals Potential Mechanisms of Evolutionary Specialization.</title>
        <authorList>
            <person name="Sun Y."/>
            <person name="Deng T."/>
            <person name="Zhang A."/>
            <person name="Moore M.J."/>
            <person name="Landis J.B."/>
            <person name="Lin N."/>
            <person name="Zhang H."/>
            <person name="Zhang X."/>
            <person name="Huang J."/>
            <person name="Zhang X."/>
            <person name="Sun H."/>
            <person name="Wang H."/>
        </authorList>
    </citation>
    <scope>NUCLEOTIDE SEQUENCE [LARGE SCALE GENOMIC DNA]</scope>
    <source>
        <strain evidence="7">TB1705</strain>
        <tissue evidence="7">Leaf</tissue>
    </source>
</reference>
<gene>
    <name evidence="7" type="ORF">GIB67_007252</name>
</gene>
<keyword evidence="6" id="KW-0812">Transmembrane</keyword>
<dbReference type="InterPro" id="IPR002423">
    <property type="entry name" value="Cpn60/GroEL/TCP-1"/>
</dbReference>
<dbReference type="EMBL" id="JACGCM010000455">
    <property type="protein sequence ID" value="KAF6171731.1"/>
    <property type="molecule type" value="Genomic_DNA"/>
</dbReference>
<dbReference type="InterPro" id="IPR001844">
    <property type="entry name" value="Cpn60/GroEL"/>
</dbReference>
<feature type="transmembrane region" description="Helical" evidence="6">
    <location>
        <begin position="202"/>
        <end position="224"/>
    </location>
</feature>
<dbReference type="AlphaFoldDB" id="A0A7J7NX06"/>
<dbReference type="GO" id="GO:0140662">
    <property type="term" value="F:ATP-dependent protein folding chaperone"/>
    <property type="evidence" value="ECO:0007669"/>
    <property type="project" value="InterPro"/>
</dbReference>